<name>A0A9P0XAH3_PIEBR</name>
<reference evidence="1" key="1">
    <citation type="submission" date="2022-05" db="EMBL/GenBank/DDBJ databases">
        <authorList>
            <person name="Okamura Y."/>
        </authorList>
    </citation>
    <scope>NUCLEOTIDE SEQUENCE</scope>
</reference>
<dbReference type="EMBL" id="CALOZG010000006">
    <property type="protein sequence ID" value="CAH4028975.1"/>
    <property type="molecule type" value="Genomic_DNA"/>
</dbReference>
<sequence>MLHYGYNEELQVKTDNSYMGYTLYGDTRGGLPAEITSRANDTKYGWPIDSGLWAVAWGIWQDRYATAQPGGRHARPHPLYCACFTPPLLPTLACPRANS</sequence>
<gene>
    <name evidence="1" type="ORF">PIBRA_LOCUS5766</name>
</gene>
<organism evidence="1 2">
    <name type="scientific">Pieris brassicae</name>
    <name type="common">White butterfly</name>
    <name type="synonym">Large white butterfly</name>
    <dbReference type="NCBI Taxonomy" id="7116"/>
    <lineage>
        <taxon>Eukaryota</taxon>
        <taxon>Metazoa</taxon>
        <taxon>Ecdysozoa</taxon>
        <taxon>Arthropoda</taxon>
        <taxon>Hexapoda</taxon>
        <taxon>Insecta</taxon>
        <taxon>Pterygota</taxon>
        <taxon>Neoptera</taxon>
        <taxon>Endopterygota</taxon>
        <taxon>Lepidoptera</taxon>
        <taxon>Glossata</taxon>
        <taxon>Ditrysia</taxon>
        <taxon>Papilionoidea</taxon>
        <taxon>Pieridae</taxon>
        <taxon>Pierinae</taxon>
        <taxon>Pieris</taxon>
    </lineage>
</organism>
<protein>
    <submittedName>
        <fullName evidence="1">Uncharacterized protein</fullName>
    </submittedName>
</protein>
<dbReference type="AlphaFoldDB" id="A0A9P0XAH3"/>
<comment type="caution">
    <text evidence="1">The sequence shown here is derived from an EMBL/GenBank/DDBJ whole genome shotgun (WGS) entry which is preliminary data.</text>
</comment>
<proteinExistence type="predicted"/>
<evidence type="ECO:0000313" key="2">
    <source>
        <dbReference type="Proteomes" id="UP001152562"/>
    </source>
</evidence>
<keyword evidence="2" id="KW-1185">Reference proteome</keyword>
<dbReference type="Proteomes" id="UP001152562">
    <property type="component" value="Unassembled WGS sequence"/>
</dbReference>
<evidence type="ECO:0000313" key="1">
    <source>
        <dbReference type="EMBL" id="CAH4028975.1"/>
    </source>
</evidence>
<accession>A0A9P0XAH3</accession>